<name>A0A7W7R7H5_KITKI</name>
<dbReference type="InterPro" id="IPR009057">
    <property type="entry name" value="Homeodomain-like_sf"/>
</dbReference>
<dbReference type="InterPro" id="IPR001647">
    <property type="entry name" value="HTH_TetR"/>
</dbReference>
<evidence type="ECO:0000313" key="7">
    <source>
        <dbReference type="Proteomes" id="UP000540506"/>
    </source>
</evidence>
<dbReference type="AlphaFoldDB" id="A0A7W7R7H5"/>
<protein>
    <submittedName>
        <fullName evidence="6">AcrR family transcriptional regulator</fullName>
    </submittedName>
</protein>
<dbReference type="GO" id="GO:0045892">
    <property type="term" value="P:negative regulation of DNA-templated transcription"/>
    <property type="evidence" value="ECO:0007669"/>
    <property type="project" value="InterPro"/>
</dbReference>
<dbReference type="SUPFAM" id="SSF46689">
    <property type="entry name" value="Homeodomain-like"/>
    <property type="match status" value="1"/>
</dbReference>
<sequence>MAQAAVRHQPRWRPCAWQWSGVRQLPREKGRGVGRPGQALLSREIIARAALEVVDASGPDGLTMRALAERLGVKAASLYNHVASKDELLDSLAELVNAEIDHGPLRRVLDAPAAGALAGRADLGVAGALAGGADPGTGGDWRAQIAEYARGYRRVFLRHPNTIALLARRRVEAERQLLGYDALLAALRRAGLGAADAAEAAAALDYLVLGSALETFTEGFARPAEEYRGQYPDLAEALTASAARGGGPGGLDERGFELALRLLLNGLSPTSK</sequence>
<dbReference type="InterPro" id="IPR004111">
    <property type="entry name" value="Repressor_TetR_C"/>
</dbReference>
<dbReference type="InterPro" id="IPR050109">
    <property type="entry name" value="HTH-type_TetR-like_transc_reg"/>
</dbReference>
<dbReference type="SUPFAM" id="SSF48498">
    <property type="entry name" value="Tetracyclin repressor-like, C-terminal domain"/>
    <property type="match status" value="1"/>
</dbReference>
<feature type="domain" description="HTH tetR-type" evidence="5">
    <location>
        <begin position="40"/>
        <end position="100"/>
    </location>
</feature>
<keyword evidence="2 4" id="KW-0238">DNA-binding</keyword>
<evidence type="ECO:0000256" key="4">
    <source>
        <dbReference type="PROSITE-ProRule" id="PRU00335"/>
    </source>
</evidence>
<proteinExistence type="predicted"/>
<dbReference type="PRINTS" id="PR00455">
    <property type="entry name" value="HTHTETR"/>
</dbReference>
<evidence type="ECO:0000256" key="1">
    <source>
        <dbReference type="ARBA" id="ARBA00023015"/>
    </source>
</evidence>
<evidence type="ECO:0000256" key="3">
    <source>
        <dbReference type="ARBA" id="ARBA00023163"/>
    </source>
</evidence>
<dbReference type="Pfam" id="PF00440">
    <property type="entry name" value="TetR_N"/>
    <property type="match status" value="1"/>
</dbReference>
<keyword evidence="7" id="KW-1185">Reference proteome</keyword>
<dbReference type="PANTHER" id="PTHR30055:SF151">
    <property type="entry name" value="TRANSCRIPTIONAL REGULATORY PROTEIN"/>
    <property type="match status" value="1"/>
</dbReference>
<comment type="caution">
    <text evidence="6">The sequence shown here is derived from an EMBL/GenBank/DDBJ whole genome shotgun (WGS) entry which is preliminary data.</text>
</comment>
<keyword evidence="3" id="KW-0804">Transcription</keyword>
<dbReference type="Proteomes" id="UP000540506">
    <property type="component" value="Unassembled WGS sequence"/>
</dbReference>
<gene>
    <name evidence="6" type="ORF">FHR34_005713</name>
</gene>
<evidence type="ECO:0000256" key="2">
    <source>
        <dbReference type="ARBA" id="ARBA00023125"/>
    </source>
</evidence>
<dbReference type="Pfam" id="PF02909">
    <property type="entry name" value="TetR_C_1"/>
    <property type="match status" value="1"/>
</dbReference>
<reference evidence="6 7" key="1">
    <citation type="submission" date="2020-08" db="EMBL/GenBank/DDBJ databases">
        <title>Sequencing the genomes of 1000 actinobacteria strains.</title>
        <authorList>
            <person name="Klenk H.-P."/>
        </authorList>
    </citation>
    <scope>NUCLEOTIDE SEQUENCE [LARGE SCALE GENOMIC DNA]</scope>
    <source>
        <strain evidence="6 7">DSM 41654</strain>
    </source>
</reference>
<dbReference type="InterPro" id="IPR036271">
    <property type="entry name" value="Tet_transcr_reg_TetR-rel_C_sf"/>
</dbReference>
<accession>A0A7W7R7H5</accession>
<evidence type="ECO:0000313" key="6">
    <source>
        <dbReference type="EMBL" id="MBB4926720.1"/>
    </source>
</evidence>
<organism evidence="6 7">
    <name type="scientific">Kitasatospora kifunensis</name>
    <name type="common">Streptomyces kifunensis</name>
    <dbReference type="NCBI Taxonomy" id="58351"/>
    <lineage>
        <taxon>Bacteria</taxon>
        <taxon>Bacillati</taxon>
        <taxon>Actinomycetota</taxon>
        <taxon>Actinomycetes</taxon>
        <taxon>Kitasatosporales</taxon>
        <taxon>Streptomycetaceae</taxon>
        <taxon>Kitasatospora</taxon>
    </lineage>
</organism>
<dbReference type="RefSeq" id="WP_221521657.1">
    <property type="nucleotide sequence ID" value="NZ_JACHJV010000001.1"/>
</dbReference>
<feature type="DNA-binding region" description="H-T-H motif" evidence="4">
    <location>
        <begin position="63"/>
        <end position="82"/>
    </location>
</feature>
<dbReference type="EMBL" id="JACHJV010000001">
    <property type="protein sequence ID" value="MBB4926720.1"/>
    <property type="molecule type" value="Genomic_DNA"/>
</dbReference>
<dbReference type="PANTHER" id="PTHR30055">
    <property type="entry name" value="HTH-TYPE TRANSCRIPTIONAL REGULATOR RUTR"/>
    <property type="match status" value="1"/>
</dbReference>
<keyword evidence="1" id="KW-0805">Transcription regulation</keyword>
<dbReference type="Gene3D" id="1.10.357.10">
    <property type="entry name" value="Tetracycline Repressor, domain 2"/>
    <property type="match status" value="1"/>
</dbReference>
<evidence type="ECO:0000259" key="5">
    <source>
        <dbReference type="PROSITE" id="PS50977"/>
    </source>
</evidence>
<dbReference type="PROSITE" id="PS50977">
    <property type="entry name" value="HTH_TETR_2"/>
    <property type="match status" value="1"/>
</dbReference>
<dbReference type="GO" id="GO:0000976">
    <property type="term" value="F:transcription cis-regulatory region binding"/>
    <property type="evidence" value="ECO:0007669"/>
    <property type="project" value="TreeGrafter"/>
</dbReference>
<dbReference type="GO" id="GO:0003700">
    <property type="term" value="F:DNA-binding transcription factor activity"/>
    <property type="evidence" value="ECO:0007669"/>
    <property type="project" value="TreeGrafter"/>
</dbReference>